<protein>
    <recommendedName>
        <fullName evidence="1">Putative zinc-finger domain-containing protein</fullName>
    </recommendedName>
</protein>
<accession>A0A3A4R6Q9</accession>
<dbReference type="EMBL" id="QZJZ01000005">
    <property type="protein sequence ID" value="RJP62075.1"/>
    <property type="molecule type" value="Genomic_DNA"/>
</dbReference>
<name>A0A3A4R6Q9_9BACT</name>
<dbReference type="Pfam" id="PF13490">
    <property type="entry name" value="zf-HC2"/>
    <property type="match status" value="1"/>
</dbReference>
<gene>
    <name evidence="2" type="ORF">C4541_00650</name>
</gene>
<evidence type="ECO:0000313" key="2">
    <source>
        <dbReference type="EMBL" id="RJP62075.1"/>
    </source>
</evidence>
<dbReference type="InterPro" id="IPR041916">
    <property type="entry name" value="Anti_sigma_zinc_sf"/>
</dbReference>
<proteinExistence type="predicted"/>
<dbReference type="Gene3D" id="1.10.10.1320">
    <property type="entry name" value="Anti-sigma factor, zinc-finger domain"/>
    <property type="match status" value="1"/>
</dbReference>
<comment type="caution">
    <text evidence="2">The sequence shown here is derived from an EMBL/GenBank/DDBJ whole genome shotgun (WGS) entry which is preliminary data.</text>
</comment>
<evidence type="ECO:0000259" key="1">
    <source>
        <dbReference type="Pfam" id="PF13490"/>
    </source>
</evidence>
<feature type="domain" description="Putative zinc-finger" evidence="1">
    <location>
        <begin position="11"/>
        <end position="38"/>
    </location>
</feature>
<organism evidence="2 3">
    <name type="scientific">Candidatus Auribacter fodinae</name>
    <dbReference type="NCBI Taxonomy" id="2093366"/>
    <lineage>
        <taxon>Bacteria</taxon>
        <taxon>Pseudomonadati</taxon>
        <taxon>Candidatus Auribacterota</taxon>
        <taxon>Candidatus Auribacteria</taxon>
        <taxon>Candidatus Auribacterales</taxon>
        <taxon>Candidatus Auribacteraceae</taxon>
        <taxon>Candidatus Auribacter</taxon>
    </lineage>
</organism>
<sequence length="166" mass="18829">MKCNDIQDLILTDYHDGHASEDIRKQVKSHLKQCAVCREFAADFQRYAVEPLAEHKLPQAEPPESLWNSIRDRIEQENKQQTPTGLLGRLAFITHIPRPAYTAIASAIAASLVFFMMTSSPEYSKEAGDYISEQTSYLFSDNGVQQSESETEADDEFDSVIEVFFM</sequence>
<reference evidence="2 3" key="1">
    <citation type="journal article" date="2017" name="ISME J.">
        <title>Energy and carbon metabolisms in a deep terrestrial subsurface fluid microbial community.</title>
        <authorList>
            <person name="Momper L."/>
            <person name="Jungbluth S.P."/>
            <person name="Lee M.D."/>
            <person name="Amend J.P."/>
        </authorList>
    </citation>
    <scope>NUCLEOTIDE SEQUENCE [LARGE SCALE GENOMIC DNA]</scope>
    <source>
        <strain evidence="2">SURF_26</strain>
    </source>
</reference>
<dbReference type="AlphaFoldDB" id="A0A3A4R6Q9"/>
<evidence type="ECO:0000313" key="3">
    <source>
        <dbReference type="Proteomes" id="UP000266426"/>
    </source>
</evidence>
<dbReference type="Proteomes" id="UP000266426">
    <property type="component" value="Unassembled WGS sequence"/>
</dbReference>
<dbReference type="InterPro" id="IPR027383">
    <property type="entry name" value="Znf_put"/>
</dbReference>